<sequence length="261" mass="28162">MLLLVRLLVADSEAAEGGGVRVRKHGDRVTQAQITHFLVSSLLVTDGHCHGRACTPSRFPNEATSAGGVLSTNTLLQCNREAVRPQGNDNDNQGTQQPVPVTRDPETLSAPRRRRAAGNDGRAQRRRRRLCHPACLPAATVRKPPPEVMMNLRISPSSTNVSGGTQAQGIRLLQAGQGRTGCRPSGVREERFARRADGWRRRGLAALCLGRPPGGAVRPAESPASAPEICGRPGVPNRVVGTRWFIRTPAREPGASVRRLR</sequence>
<evidence type="ECO:0000313" key="1">
    <source>
        <dbReference type="EMBL" id="KAL3958403.1"/>
    </source>
</evidence>
<dbReference type="Proteomes" id="UP001638806">
    <property type="component" value="Unassembled WGS sequence"/>
</dbReference>
<gene>
    <name evidence="1" type="ORF">ACCO45_006565</name>
</gene>
<comment type="caution">
    <text evidence="1">The sequence shown here is derived from an EMBL/GenBank/DDBJ whole genome shotgun (WGS) entry which is preliminary data.</text>
</comment>
<keyword evidence="2" id="KW-1185">Reference proteome</keyword>
<reference evidence="1" key="1">
    <citation type="submission" date="2024-12" db="EMBL/GenBank/DDBJ databases">
        <title>Comparative genomics and development of molecular markers within Purpureocillium lilacinum and among Purpureocillium species.</title>
        <authorList>
            <person name="Yeh Z.-Y."/>
            <person name="Ni N.-T."/>
            <person name="Lo P.-H."/>
            <person name="Mushyakhwo K."/>
            <person name="Lin C.-F."/>
            <person name="Nai Y.-S."/>
        </authorList>
    </citation>
    <scope>NUCLEOTIDE SEQUENCE</scope>
    <source>
        <strain evidence="1">NCHU-NPUST-175</strain>
    </source>
</reference>
<proteinExistence type="predicted"/>
<dbReference type="EMBL" id="JBGNUJ010000006">
    <property type="protein sequence ID" value="KAL3958403.1"/>
    <property type="molecule type" value="Genomic_DNA"/>
</dbReference>
<evidence type="ECO:0000313" key="2">
    <source>
        <dbReference type="Proteomes" id="UP001638806"/>
    </source>
</evidence>
<organism evidence="1 2">
    <name type="scientific">Purpureocillium lilacinum</name>
    <name type="common">Paecilomyces lilacinus</name>
    <dbReference type="NCBI Taxonomy" id="33203"/>
    <lineage>
        <taxon>Eukaryota</taxon>
        <taxon>Fungi</taxon>
        <taxon>Dikarya</taxon>
        <taxon>Ascomycota</taxon>
        <taxon>Pezizomycotina</taxon>
        <taxon>Sordariomycetes</taxon>
        <taxon>Hypocreomycetidae</taxon>
        <taxon>Hypocreales</taxon>
        <taxon>Ophiocordycipitaceae</taxon>
        <taxon>Purpureocillium</taxon>
    </lineage>
</organism>
<accession>A0ACC4DSZ1</accession>
<protein>
    <submittedName>
        <fullName evidence="1">Uncharacterized protein</fullName>
    </submittedName>
</protein>
<name>A0ACC4DSZ1_PURLI</name>